<dbReference type="GO" id="GO:0042245">
    <property type="term" value="P:RNA repair"/>
    <property type="evidence" value="ECO:0007669"/>
    <property type="project" value="UniProtKB-KW"/>
</dbReference>
<comment type="cofactor">
    <cofactor evidence="1">
        <name>Mg(2+)</name>
        <dbReference type="ChEBI" id="CHEBI:18420"/>
    </cofactor>
</comment>
<name>A0A0F9KQ39_9ZZZZ</name>
<dbReference type="PANTHER" id="PTHR47545:SF1">
    <property type="entry name" value="MULTIFUNCTIONAL CCA PROTEIN"/>
    <property type="match status" value="1"/>
</dbReference>
<evidence type="ECO:0008006" key="14">
    <source>
        <dbReference type="Google" id="ProtNLM"/>
    </source>
</evidence>
<dbReference type="AlphaFoldDB" id="A0A0F9KQ39"/>
<dbReference type="GO" id="GO:0004810">
    <property type="term" value="F:CCA tRNA nucleotidyltransferase activity"/>
    <property type="evidence" value="ECO:0007669"/>
    <property type="project" value="InterPro"/>
</dbReference>
<dbReference type="InterPro" id="IPR043519">
    <property type="entry name" value="NT_sf"/>
</dbReference>
<organism evidence="13">
    <name type="scientific">marine sediment metagenome</name>
    <dbReference type="NCBI Taxonomy" id="412755"/>
    <lineage>
        <taxon>unclassified sequences</taxon>
        <taxon>metagenomes</taxon>
        <taxon>ecological metagenomes</taxon>
    </lineage>
</organism>
<evidence type="ECO:0000256" key="10">
    <source>
        <dbReference type="ARBA" id="ARBA00022884"/>
    </source>
</evidence>
<dbReference type="InterPro" id="IPR002646">
    <property type="entry name" value="PolA_pol_head_dom"/>
</dbReference>
<dbReference type="InterPro" id="IPR050124">
    <property type="entry name" value="tRNA_CCA-adding_enzyme"/>
</dbReference>
<keyword evidence="3" id="KW-0819">tRNA processing</keyword>
<dbReference type="PIRSF" id="PIRSF000813">
    <property type="entry name" value="CCA_bact"/>
    <property type="match status" value="1"/>
</dbReference>
<dbReference type="GO" id="GO:0046872">
    <property type="term" value="F:metal ion binding"/>
    <property type="evidence" value="ECO:0007669"/>
    <property type="project" value="UniProtKB-KW"/>
</dbReference>
<dbReference type="Gene3D" id="3.30.460.10">
    <property type="entry name" value="Beta Polymerase, domain 2"/>
    <property type="match status" value="1"/>
</dbReference>
<keyword evidence="4" id="KW-0548">Nucleotidyltransferase</keyword>
<accession>A0A0F9KQ39</accession>
<reference evidence="13" key="1">
    <citation type="journal article" date="2015" name="Nature">
        <title>Complex archaea that bridge the gap between prokaryotes and eukaryotes.</title>
        <authorList>
            <person name="Spang A."/>
            <person name="Saw J.H."/>
            <person name="Jorgensen S.L."/>
            <person name="Zaremba-Niedzwiedzka K."/>
            <person name="Martijn J."/>
            <person name="Lind A.E."/>
            <person name="van Eijk R."/>
            <person name="Schleper C."/>
            <person name="Guy L."/>
            <person name="Ettema T.J."/>
        </authorList>
    </citation>
    <scope>NUCLEOTIDE SEQUENCE</scope>
</reference>
<dbReference type="Gene3D" id="1.10.3090.10">
    <property type="entry name" value="cca-adding enzyme, domain 2"/>
    <property type="match status" value="1"/>
</dbReference>
<evidence type="ECO:0000259" key="12">
    <source>
        <dbReference type="Pfam" id="PF12627"/>
    </source>
</evidence>
<keyword evidence="2" id="KW-0808">Transferase</keyword>
<dbReference type="EMBL" id="LAZR01008728">
    <property type="protein sequence ID" value="KKM76906.1"/>
    <property type="molecule type" value="Genomic_DNA"/>
</dbReference>
<feature type="domain" description="tRNA nucleotidyltransferase/poly(A) polymerase RNA and SrmB- binding" evidence="12">
    <location>
        <begin position="158"/>
        <end position="221"/>
    </location>
</feature>
<comment type="caution">
    <text evidence="13">The sequence shown here is derived from an EMBL/GenBank/DDBJ whole genome shotgun (WGS) entry which is preliminary data.</text>
</comment>
<evidence type="ECO:0000256" key="4">
    <source>
        <dbReference type="ARBA" id="ARBA00022695"/>
    </source>
</evidence>
<dbReference type="GO" id="GO:0005524">
    <property type="term" value="F:ATP binding"/>
    <property type="evidence" value="ECO:0007669"/>
    <property type="project" value="UniProtKB-KW"/>
</dbReference>
<evidence type="ECO:0000256" key="8">
    <source>
        <dbReference type="ARBA" id="ARBA00022840"/>
    </source>
</evidence>
<dbReference type="SUPFAM" id="SSF81301">
    <property type="entry name" value="Nucleotidyltransferase"/>
    <property type="match status" value="1"/>
</dbReference>
<dbReference type="InterPro" id="IPR032828">
    <property type="entry name" value="PolyA_RNA-bd"/>
</dbReference>
<keyword evidence="5" id="KW-0479">Metal-binding</keyword>
<keyword evidence="6" id="KW-0547">Nucleotide-binding</keyword>
<sequence>MTPTQYIVGGAVRDVLLGNDPKDLDYVWVGATPEFLSSLGMSQVGADFPVFLDAVGNEHALARTERKVGEGYKGFEVQFDSSVTLKDDLVRRDLTINAMAVLSHDWDRFVETKDPECVFDPFGGLADLELKTLRHVSDAFAEDPVRVLRVARFAARYNFNIDPDTLNLMCALTQSGELDHLVPARVWSEMEKAMSEPFPGDFFLPLDLVGALRVLMPELDYGMLTEMNLASATLPTKSRFAALFANSTVADIEAMCDRLKAPSDVRRLAVRTRKLVMLCLFELSPSSVVNTLEQMGCFQDPNDTWDAIHVCDVLAQNTMTGFTSRLHSVRKLQGPLRDVCFASLTKDQQATLEGPAVGAAIRELRLKLVKDSL</sequence>
<dbReference type="InterPro" id="IPR012006">
    <property type="entry name" value="CCA_bact"/>
</dbReference>
<evidence type="ECO:0000256" key="3">
    <source>
        <dbReference type="ARBA" id="ARBA00022694"/>
    </source>
</evidence>
<dbReference type="Pfam" id="PF01743">
    <property type="entry name" value="PolyA_pol"/>
    <property type="match status" value="1"/>
</dbReference>
<dbReference type="PANTHER" id="PTHR47545">
    <property type="entry name" value="MULTIFUNCTIONAL CCA PROTEIN"/>
    <property type="match status" value="1"/>
</dbReference>
<dbReference type="SUPFAM" id="SSF81891">
    <property type="entry name" value="Poly A polymerase C-terminal region-like"/>
    <property type="match status" value="1"/>
</dbReference>
<evidence type="ECO:0000259" key="11">
    <source>
        <dbReference type="Pfam" id="PF01743"/>
    </source>
</evidence>
<evidence type="ECO:0000313" key="13">
    <source>
        <dbReference type="EMBL" id="KKM76906.1"/>
    </source>
</evidence>
<dbReference type="GO" id="GO:0003723">
    <property type="term" value="F:RNA binding"/>
    <property type="evidence" value="ECO:0007669"/>
    <property type="project" value="UniProtKB-KW"/>
</dbReference>
<proteinExistence type="predicted"/>
<keyword evidence="10" id="KW-0694">RNA-binding</keyword>
<keyword evidence="8" id="KW-0067">ATP-binding</keyword>
<gene>
    <name evidence="13" type="ORF">LCGC14_1375430</name>
</gene>
<evidence type="ECO:0000256" key="5">
    <source>
        <dbReference type="ARBA" id="ARBA00022723"/>
    </source>
</evidence>
<dbReference type="Pfam" id="PF12627">
    <property type="entry name" value="PolyA_pol_RNAbd"/>
    <property type="match status" value="1"/>
</dbReference>
<evidence type="ECO:0000256" key="2">
    <source>
        <dbReference type="ARBA" id="ARBA00022679"/>
    </source>
</evidence>
<keyword evidence="9" id="KW-0460">Magnesium</keyword>
<evidence type="ECO:0000256" key="9">
    <source>
        <dbReference type="ARBA" id="ARBA00022842"/>
    </source>
</evidence>
<evidence type="ECO:0000256" key="6">
    <source>
        <dbReference type="ARBA" id="ARBA00022741"/>
    </source>
</evidence>
<dbReference type="GO" id="GO:0001680">
    <property type="term" value="P:tRNA 3'-terminal CCA addition"/>
    <property type="evidence" value="ECO:0007669"/>
    <property type="project" value="InterPro"/>
</dbReference>
<evidence type="ECO:0000256" key="1">
    <source>
        <dbReference type="ARBA" id="ARBA00001946"/>
    </source>
</evidence>
<feature type="domain" description="Poly A polymerase head" evidence="11">
    <location>
        <begin position="6"/>
        <end position="134"/>
    </location>
</feature>
<keyword evidence="7" id="KW-0692">RNA repair</keyword>
<protein>
    <recommendedName>
        <fullName evidence="14">Poly A polymerase head domain-containing protein</fullName>
    </recommendedName>
</protein>
<evidence type="ECO:0000256" key="7">
    <source>
        <dbReference type="ARBA" id="ARBA00022800"/>
    </source>
</evidence>